<evidence type="ECO:0000313" key="1">
    <source>
        <dbReference type="EMBL" id="GAA0936565.1"/>
    </source>
</evidence>
<protein>
    <submittedName>
        <fullName evidence="1">DinB family protein</fullName>
    </submittedName>
</protein>
<evidence type="ECO:0000313" key="2">
    <source>
        <dbReference type="Proteomes" id="UP001501578"/>
    </source>
</evidence>
<dbReference type="InterPro" id="IPR007061">
    <property type="entry name" value="MST-like"/>
</dbReference>
<dbReference type="Pfam" id="PF04978">
    <property type="entry name" value="MST"/>
    <property type="match status" value="1"/>
</dbReference>
<keyword evidence="2" id="KW-1185">Reference proteome</keyword>
<sequence>MAAMTDTDPKVVLHRSLQSVRDALVWKLDGLSEYDVRRPLTPTGTNLLGLIKHLAMVEYGYFGQTFGRPAAEPLPWWEDDAEPNADMWAEAGESRAAVLALYERARAHADATIEALPLDAVGRVAWWEEGRQQTTLHAILVHVIAENNRHAGHADVVRELIDGSAGLRAGRSNLAPGDDSWWQDYRERVERAAREAAGMTP</sequence>
<dbReference type="EMBL" id="BAAAHQ010000023">
    <property type="protein sequence ID" value="GAA0936565.1"/>
    <property type="molecule type" value="Genomic_DNA"/>
</dbReference>
<dbReference type="SUPFAM" id="SSF109854">
    <property type="entry name" value="DinB/YfiT-like putative metalloenzymes"/>
    <property type="match status" value="1"/>
</dbReference>
<dbReference type="Gene3D" id="1.20.120.450">
    <property type="entry name" value="dinb family like domain"/>
    <property type="match status" value="1"/>
</dbReference>
<accession>A0ABN1Q1W8</accession>
<organism evidence="1 2">
    <name type="scientific">Nonomuraea longicatena</name>
    <dbReference type="NCBI Taxonomy" id="83682"/>
    <lineage>
        <taxon>Bacteria</taxon>
        <taxon>Bacillati</taxon>
        <taxon>Actinomycetota</taxon>
        <taxon>Actinomycetes</taxon>
        <taxon>Streptosporangiales</taxon>
        <taxon>Streptosporangiaceae</taxon>
        <taxon>Nonomuraea</taxon>
    </lineage>
</organism>
<dbReference type="InterPro" id="IPR034660">
    <property type="entry name" value="DinB/YfiT-like"/>
</dbReference>
<gene>
    <name evidence="1" type="ORF">GCM10009560_45330</name>
</gene>
<dbReference type="Proteomes" id="UP001501578">
    <property type="component" value="Unassembled WGS sequence"/>
</dbReference>
<reference evidence="1 2" key="1">
    <citation type="journal article" date="2019" name="Int. J. Syst. Evol. Microbiol.">
        <title>The Global Catalogue of Microorganisms (GCM) 10K type strain sequencing project: providing services to taxonomists for standard genome sequencing and annotation.</title>
        <authorList>
            <consortium name="The Broad Institute Genomics Platform"/>
            <consortium name="The Broad Institute Genome Sequencing Center for Infectious Disease"/>
            <person name="Wu L."/>
            <person name="Ma J."/>
        </authorList>
    </citation>
    <scope>NUCLEOTIDE SEQUENCE [LARGE SCALE GENOMIC DNA]</scope>
    <source>
        <strain evidence="1 2">JCM 11136</strain>
    </source>
</reference>
<name>A0ABN1Q1W8_9ACTN</name>
<proteinExistence type="predicted"/>
<comment type="caution">
    <text evidence="1">The sequence shown here is derived from an EMBL/GenBank/DDBJ whole genome shotgun (WGS) entry which is preliminary data.</text>
</comment>